<reference evidence="1" key="1">
    <citation type="submission" date="2023-06" db="EMBL/GenBank/DDBJ databases">
        <authorList>
            <person name="Kurt Z."/>
        </authorList>
    </citation>
    <scope>NUCLEOTIDE SEQUENCE</scope>
</reference>
<keyword evidence="3" id="KW-1185">Reference proteome</keyword>
<evidence type="ECO:0000313" key="1">
    <source>
        <dbReference type="EMBL" id="CAI9938603.1"/>
    </source>
</evidence>
<name>A0AA86PHE7_9EUKA</name>
<proteinExistence type="predicted"/>
<dbReference type="EMBL" id="CATOUU010000656">
    <property type="protein sequence ID" value="CAI9938603.1"/>
    <property type="molecule type" value="Genomic_DNA"/>
</dbReference>
<accession>A0AA86PHE7</accession>
<dbReference type="Proteomes" id="UP001642409">
    <property type="component" value="Unassembled WGS sequence"/>
</dbReference>
<sequence>MNALFDAIQANDFELFQQNIHLLKHQNDNGDTALFYLLKQYAQNKSKYQNHSELLQMLNILFTSESNILCNNKHVLCLCQQLQLFRELAIYHIFNFDCHKTAFFIEASKEQFVVQNENKILIVNNNEWKMIDAEIRTERQIAEIKRSFFYQQ</sequence>
<protein>
    <submittedName>
        <fullName evidence="2">Hypothetical_protein</fullName>
    </submittedName>
</protein>
<evidence type="ECO:0000313" key="2">
    <source>
        <dbReference type="EMBL" id="CAL6014121.1"/>
    </source>
</evidence>
<organism evidence="1">
    <name type="scientific">Hexamita inflata</name>
    <dbReference type="NCBI Taxonomy" id="28002"/>
    <lineage>
        <taxon>Eukaryota</taxon>
        <taxon>Metamonada</taxon>
        <taxon>Diplomonadida</taxon>
        <taxon>Hexamitidae</taxon>
        <taxon>Hexamitinae</taxon>
        <taxon>Hexamita</taxon>
    </lineage>
</organism>
<comment type="caution">
    <text evidence="1">The sequence shown here is derived from an EMBL/GenBank/DDBJ whole genome shotgun (WGS) entry which is preliminary data.</text>
</comment>
<dbReference type="EMBL" id="CAXDID020000070">
    <property type="protein sequence ID" value="CAL6014121.1"/>
    <property type="molecule type" value="Genomic_DNA"/>
</dbReference>
<gene>
    <name evidence="2" type="ORF">HINF_LOCUS24116</name>
    <name evidence="1" type="ORF">HINF_LOCUS26248</name>
</gene>
<reference evidence="2 3" key="2">
    <citation type="submission" date="2024-07" db="EMBL/GenBank/DDBJ databases">
        <authorList>
            <person name="Akdeniz Z."/>
        </authorList>
    </citation>
    <scope>NUCLEOTIDE SEQUENCE [LARGE SCALE GENOMIC DNA]</scope>
</reference>
<dbReference type="AlphaFoldDB" id="A0AA86PHE7"/>
<evidence type="ECO:0000313" key="3">
    <source>
        <dbReference type="Proteomes" id="UP001642409"/>
    </source>
</evidence>